<dbReference type="PANTHER" id="PTHR43434">
    <property type="entry name" value="PHOSPHOGLYCOLATE PHOSPHATASE"/>
    <property type="match status" value="1"/>
</dbReference>
<dbReference type="STRING" id="1229780.BN381_450048"/>
<dbReference type="Gene3D" id="3.40.50.1000">
    <property type="entry name" value="HAD superfamily/HAD-like"/>
    <property type="match status" value="1"/>
</dbReference>
<dbReference type="GO" id="GO:0004713">
    <property type="term" value="F:protein tyrosine kinase activity"/>
    <property type="evidence" value="ECO:0007669"/>
    <property type="project" value="TreeGrafter"/>
</dbReference>
<protein>
    <submittedName>
        <fullName evidence="1">Putative Phosphoglycolate phosphatase</fullName>
        <ecNumber evidence="1">3.1.3.18</ecNumber>
    </submittedName>
</protein>
<evidence type="ECO:0000313" key="1">
    <source>
        <dbReference type="EMBL" id="CCM64737.1"/>
    </source>
</evidence>
<dbReference type="AlphaFoldDB" id="R4Z6Q7"/>
<gene>
    <name evidence="1" type="ORF">BN381_450048</name>
</gene>
<accession>R4Z6Q7</accession>
<dbReference type="PANTHER" id="PTHR43434:SF20">
    <property type="entry name" value="5'-NUCLEOTIDASE"/>
    <property type="match status" value="1"/>
</dbReference>
<proteinExistence type="predicted"/>
<dbReference type="SUPFAM" id="SSF56784">
    <property type="entry name" value="HAD-like"/>
    <property type="match status" value="1"/>
</dbReference>
<organism evidence="1 2">
    <name type="scientific">Candidatus Neomicrothrix parvicella RN1</name>
    <dbReference type="NCBI Taxonomy" id="1229780"/>
    <lineage>
        <taxon>Bacteria</taxon>
        <taxon>Bacillati</taxon>
        <taxon>Actinomycetota</taxon>
        <taxon>Acidimicrobiia</taxon>
        <taxon>Acidimicrobiales</taxon>
        <taxon>Microthrixaceae</taxon>
        <taxon>Candidatus Neomicrothrix</taxon>
    </lineage>
</organism>
<name>R4Z6Q7_9ACTN</name>
<dbReference type="InterPro" id="IPR023198">
    <property type="entry name" value="PGP-like_dom2"/>
</dbReference>
<dbReference type="HOGENOM" id="CLU_045011_19_4_11"/>
<dbReference type="EMBL" id="CANL01000040">
    <property type="protein sequence ID" value="CCM64737.1"/>
    <property type="molecule type" value="Genomic_DNA"/>
</dbReference>
<dbReference type="SFLD" id="SFLDG01129">
    <property type="entry name" value="C1.5:_HAD__Beta-PGM__Phosphata"/>
    <property type="match status" value="1"/>
</dbReference>
<sequence>MVLCISGGREFQRERNVGARARTAARKIGEMSEPTEPLAVPLDGNLADPLNGAVVLFDVDGTLVDSAPAITHCLARAIESVGLEAPPMEALGADIGPPLEEALSAHGVPGEAMEQAKATYRSCYATEGLERSALYPGVAAMLADLGSAGVRMATATSKRVAMATDVCRHLGILDHFEVIGGADEWGRLHKPQILSWTLDQMGGAPVGRTAMVGDRRFDIEGGTAHGLPSIGVLWGYGTSTELQAAGAAMTVSEPGRLPGALVAVIRDGEPGRVGGSRW</sequence>
<dbReference type="InterPro" id="IPR023214">
    <property type="entry name" value="HAD_sf"/>
</dbReference>
<dbReference type="InterPro" id="IPR050155">
    <property type="entry name" value="HAD-like_hydrolase_sf"/>
</dbReference>
<comment type="caution">
    <text evidence="1">The sequence shown here is derived from an EMBL/GenBank/DDBJ whole genome shotgun (WGS) entry which is preliminary data.</text>
</comment>
<dbReference type="GO" id="GO:0005829">
    <property type="term" value="C:cytosol"/>
    <property type="evidence" value="ECO:0007669"/>
    <property type="project" value="TreeGrafter"/>
</dbReference>
<evidence type="ECO:0000313" key="2">
    <source>
        <dbReference type="Proteomes" id="UP000018291"/>
    </source>
</evidence>
<dbReference type="Pfam" id="PF13419">
    <property type="entry name" value="HAD_2"/>
    <property type="match status" value="1"/>
</dbReference>
<dbReference type="GO" id="GO:0008967">
    <property type="term" value="F:phosphoglycolate phosphatase activity"/>
    <property type="evidence" value="ECO:0007669"/>
    <property type="project" value="UniProtKB-EC"/>
</dbReference>
<dbReference type="InterPro" id="IPR036412">
    <property type="entry name" value="HAD-like_sf"/>
</dbReference>
<keyword evidence="2" id="KW-1185">Reference proteome</keyword>
<dbReference type="SFLD" id="SFLDS00003">
    <property type="entry name" value="Haloacid_Dehalogenase"/>
    <property type="match status" value="1"/>
</dbReference>
<dbReference type="Gene3D" id="1.10.150.240">
    <property type="entry name" value="Putative phosphatase, domain 2"/>
    <property type="match status" value="1"/>
</dbReference>
<reference evidence="1 2" key="1">
    <citation type="journal article" date="2013" name="ISME J.">
        <title>Metabolic model for the filamentous 'Candidatus Microthrix parvicella' based on genomic and metagenomic analyses.</title>
        <authorList>
            <person name="Jon McIlroy S."/>
            <person name="Kristiansen R."/>
            <person name="Albertsen M."/>
            <person name="Michael Karst S."/>
            <person name="Rossetti S."/>
            <person name="Lund Nielsen J."/>
            <person name="Tandoi V."/>
            <person name="James Seviour R."/>
            <person name="Nielsen P.H."/>
        </authorList>
    </citation>
    <scope>NUCLEOTIDE SEQUENCE [LARGE SCALE GENOMIC DNA]</scope>
    <source>
        <strain evidence="1 2">RN1</strain>
    </source>
</reference>
<dbReference type="InterPro" id="IPR041492">
    <property type="entry name" value="HAD_2"/>
</dbReference>
<dbReference type="Proteomes" id="UP000018291">
    <property type="component" value="Unassembled WGS sequence"/>
</dbReference>
<dbReference type="EC" id="3.1.3.18" evidence="1"/>
<dbReference type="eggNOG" id="COG0546">
    <property type="taxonomic scope" value="Bacteria"/>
</dbReference>
<keyword evidence="1" id="KW-0378">Hydrolase</keyword>